<reference evidence="3" key="1">
    <citation type="journal article" date="2014" name="Science">
        <title>Ancient hybridizations among the ancestral genomes of bread wheat.</title>
        <authorList>
            <consortium name="International Wheat Genome Sequencing Consortium,"/>
            <person name="Marcussen T."/>
            <person name="Sandve S.R."/>
            <person name="Heier L."/>
            <person name="Spannagl M."/>
            <person name="Pfeifer M."/>
            <person name="Jakobsen K.S."/>
            <person name="Wulff B.B."/>
            <person name="Steuernagel B."/>
            <person name="Mayer K.F."/>
            <person name="Olsen O.A."/>
        </authorList>
    </citation>
    <scope>NUCLEOTIDE SEQUENCE [LARGE SCALE GENOMIC DNA]</scope>
    <source>
        <strain evidence="3">cv. AL8/78</strain>
    </source>
</reference>
<reference evidence="2" key="3">
    <citation type="journal article" date="2017" name="Nature">
        <title>Genome sequence of the progenitor of the wheat D genome Aegilops tauschii.</title>
        <authorList>
            <person name="Luo M.C."/>
            <person name="Gu Y.Q."/>
            <person name="Puiu D."/>
            <person name="Wang H."/>
            <person name="Twardziok S.O."/>
            <person name="Deal K.R."/>
            <person name="Huo N."/>
            <person name="Zhu T."/>
            <person name="Wang L."/>
            <person name="Wang Y."/>
            <person name="McGuire P.E."/>
            <person name="Liu S."/>
            <person name="Long H."/>
            <person name="Ramasamy R.K."/>
            <person name="Rodriguez J.C."/>
            <person name="Van S.L."/>
            <person name="Yuan L."/>
            <person name="Wang Z."/>
            <person name="Xia Z."/>
            <person name="Xiao L."/>
            <person name="Anderson O.D."/>
            <person name="Ouyang S."/>
            <person name="Liang Y."/>
            <person name="Zimin A.V."/>
            <person name="Pertea G."/>
            <person name="Qi P."/>
            <person name="Bennetzen J.L."/>
            <person name="Dai X."/>
            <person name="Dawson M.W."/>
            <person name="Muller H.G."/>
            <person name="Kugler K."/>
            <person name="Rivarola-Duarte L."/>
            <person name="Spannagl M."/>
            <person name="Mayer K.F.X."/>
            <person name="Lu F.H."/>
            <person name="Bevan M.W."/>
            <person name="Leroy P."/>
            <person name="Li P."/>
            <person name="You F.M."/>
            <person name="Sun Q."/>
            <person name="Liu Z."/>
            <person name="Lyons E."/>
            <person name="Wicker T."/>
            <person name="Salzberg S.L."/>
            <person name="Devos K.M."/>
            <person name="Dvorak J."/>
        </authorList>
    </citation>
    <scope>NUCLEOTIDE SEQUENCE [LARGE SCALE GENOMIC DNA]</scope>
    <source>
        <strain evidence="2">cv. AL8/78</strain>
    </source>
</reference>
<evidence type="ECO:0000313" key="3">
    <source>
        <dbReference type="Proteomes" id="UP000015105"/>
    </source>
</evidence>
<accession>A0A453P8N9</accession>
<dbReference type="Proteomes" id="UP000015105">
    <property type="component" value="Chromosome 6D"/>
</dbReference>
<keyword evidence="3" id="KW-1185">Reference proteome</keyword>
<feature type="compositionally biased region" description="Basic and acidic residues" evidence="1">
    <location>
        <begin position="1"/>
        <end position="11"/>
    </location>
</feature>
<reference evidence="2" key="4">
    <citation type="submission" date="2019-03" db="UniProtKB">
        <authorList>
            <consortium name="EnsemblPlants"/>
        </authorList>
    </citation>
    <scope>IDENTIFICATION</scope>
</reference>
<name>A0A453P8N9_AEGTS</name>
<evidence type="ECO:0000256" key="1">
    <source>
        <dbReference type="SAM" id="MobiDB-lite"/>
    </source>
</evidence>
<sequence length="49" mass="5641">QKAIEDAERRADKKRVKKQAATNSRIDGVKRALEEMSRTGRLPWTLAFL</sequence>
<organism evidence="2 3">
    <name type="scientific">Aegilops tauschii subsp. strangulata</name>
    <name type="common">Goatgrass</name>
    <dbReference type="NCBI Taxonomy" id="200361"/>
    <lineage>
        <taxon>Eukaryota</taxon>
        <taxon>Viridiplantae</taxon>
        <taxon>Streptophyta</taxon>
        <taxon>Embryophyta</taxon>
        <taxon>Tracheophyta</taxon>
        <taxon>Spermatophyta</taxon>
        <taxon>Magnoliopsida</taxon>
        <taxon>Liliopsida</taxon>
        <taxon>Poales</taxon>
        <taxon>Poaceae</taxon>
        <taxon>BOP clade</taxon>
        <taxon>Pooideae</taxon>
        <taxon>Triticodae</taxon>
        <taxon>Triticeae</taxon>
        <taxon>Triticinae</taxon>
        <taxon>Aegilops</taxon>
    </lineage>
</organism>
<feature type="region of interest" description="Disordered" evidence="1">
    <location>
        <begin position="1"/>
        <end position="22"/>
    </location>
</feature>
<reference evidence="2" key="5">
    <citation type="journal article" date="2021" name="G3 (Bethesda)">
        <title>Aegilops tauschii genome assembly Aet v5.0 features greater sequence contiguity and improved annotation.</title>
        <authorList>
            <person name="Wang L."/>
            <person name="Zhu T."/>
            <person name="Rodriguez J.C."/>
            <person name="Deal K.R."/>
            <person name="Dubcovsky J."/>
            <person name="McGuire P.E."/>
            <person name="Lux T."/>
            <person name="Spannagl M."/>
            <person name="Mayer K.F.X."/>
            <person name="Baldrich P."/>
            <person name="Meyers B.C."/>
            <person name="Huo N."/>
            <person name="Gu Y.Q."/>
            <person name="Zhou H."/>
            <person name="Devos K.M."/>
            <person name="Bennetzen J.L."/>
            <person name="Unver T."/>
            <person name="Budak H."/>
            <person name="Gulick P.J."/>
            <person name="Galiba G."/>
            <person name="Kalapos B."/>
            <person name="Nelson D.R."/>
            <person name="Li P."/>
            <person name="You F.M."/>
            <person name="Luo M.C."/>
            <person name="Dvorak J."/>
        </authorList>
    </citation>
    <scope>NUCLEOTIDE SEQUENCE [LARGE SCALE GENOMIC DNA]</scope>
    <source>
        <strain evidence="2">cv. AL8/78</strain>
    </source>
</reference>
<evidence type="ECO:0000313" key="2">
    <source>
        <dbReference type="EnsemblPlants" id="AET6Gv20647700.6"/>
    </source>
</evidence>
<reference evidence="3" key="2">
    <citation type="journal article" date="2017" name="Nat. Plants">
        <title>The Aegilops tauschii genome reveals multiple impacts of transposons.</title>
        <authorList>
            <person name="Zhao G."/>
            <person name="Zou C."/>
            <person name="Li K."/>
            <person name="Wang K."/>
            <person name="Li T."/>
            <person name="Gao L."/>
            <person name="Zhang X."/>
            <person name="Wang H."/>
            <person name="Yang Z."/>
            <person name="Liu X."/>
            <person name="Jiang W."/>
            <person name="Mao L."/>
            <person name="Kong X."/>
            <person name="Jiao Y."/>
            <person name="Jia J."/>
        </authorList>
    </citation>
    <scope>NUCLEOTIDE SEQUENCE [LARGE SCALE GENOMIC DNA]</scope>
    <source>
        <strain evidence="3">cv. AL8/78</strain>
    </source>
</reference>
<evidence type="ECO:0008006" key="4">
    <source>
        <dbReference type="Google" id="ProtNLM"/>
    </source>
</evidence>
<protein>
    <recommendedName>
        <fullName evidence="4">Remorin C-terminal domain-containing protein</fullName>
    </recommendedName>
</protein>
<dbReference type="AlphaFoldDB" id="A0A453P8N9"/>
<dbReference type="EnsemblPlants" id="AET6Gv20647700.6">
    <property type="protein sequence ID" value="AET6Gv20647700.6"/>
    <property type="gene ID" value="AET6Gv20647700"/>
</dbReference>
<dbReference type="Gramene" id="AET6Gv20647700.6">
    <property type="protein sequence ID" value="AET6Gv20647700.6"/>
    <property type="gene ID" value="AET6Gv20647700"/>
</dbReference>
<proteinExistence type="predicted"/>